<comment type="similarity">
    <text evidence="1">Belongs to the V-ATPase E subunit family.</text>
</comment>
<dbReference type="GO" id="GO:0033178">
    <property type="term" value="C:proton-transporting two-sector ATPase complex, catalytic domain"/>
    <property type="evidence" value="ECO:0007669"/>
    <property type="project" value="InterPro"/>
</dbReference>
<evidence type="ECO:0000313" key="4">
    <source>
        <dbReference type="EMBL" id="HJA07510.1"/>
    </source>
</evidence>
<dbReference type="GO" id="GO:0046961">
    <property type="term" value="F:proton-transporting ATPase activity, rotational mechanism"/>
    <property type="evidence" value="ECO:0007669"/>
    <property type="project" value="InterPro"/>
</dbReference>
<proteinExistence type="inferred from homology"/>
<dbReference type="AlphaFoldDB" id="A0A9D2HCG9"/>
<protein>
    <submittedName>
        <fullName evidence="4">V-type ATP synthase subunit E</fullName>
    </submittedName>
</protein>
<name>A0A9D2HCG9_9FIRM</name>
<evidence type="ECO:0000256" key="2">
    <source>
        <dbReference type="ARBA" id="ARBA00022448"/>
    </source>
</evidence>
<accession>A0A9D2HCG9</accession>
<evidence type="ECO:0000313" key="5">
    <source>
        <dbReference type="Proteomes" id="UP000824223"/>
    </source>
</evidence>
<reference evidence="4" key="2">
    <citation type="submission" date="2021-04" db="EMBL/GenBank/DDBJ databases">
        <authorList>
            <person name="Gilroy R."/>
        </authorList>
    </citation>
    <scope>NUCLEOTIDE SEQUENCE</scope>
    <source>
        <strain evidence="4">ChiSjej2B20-11307</strain>
    </source>
</reference>
<keyword evidence="3" id="KW-0406">Ion transport</keyword>
<gene>
    <name evidence="4" type="ORF">H9798_10290</name>
</gene>
<dbReference type="Gene3D" id="3.30.2320.30">
    <property type="entry name" value="ATP synthase, E subunit, C-terminal"/>
    <property type="match status" value="1"/>
</dbReference>
<reference evidence="4" key="1">
    <citation type="journal article" date="2021" name="PeerJ">
        <title>Extensive microbial diversity within the chicken gut microbiome revealed by metagenomics and culture.</title>
        <authorList>
            <person name="Gilroy R."/>
            <person name="Ravi A."/>
            <person name="Getino M."/>
            <person name="Pursley I."/>
            <person name="Horton D.L."/>
            <person name="Alikhan N.F."/>
            <person name="Baker D."/>
            <person name="Gharbi K."/>
            <person name="Hall N."/>
            <person name="Watson M."/>
            <person name="Adriaenssens E.M."/>
            <person name="Foster-Nyarko E."/>
            <person name="Jarju S."/>
            <person name="Secka A."/>
            <person name="Antonio M."/>
            <person name="Oren A."/>
            <person name="Chaudhuri R.R."/>
            <person name="La Ragione R."/>
            <person name="Hildebrand F."/>
            <person name="Pallen M.J."/>
        </authorList>
    </citation>
    <scope>NUCLEOTIDE SEQUENCE</scope>
    <source>
        <strain evidence="4">ChiSjej2B20-11307</strain>
    </source>
</reference>
<evidence type="ECO:0000256" key="1">
    <source>
        <dbReference type="ARBA" id="ARBA00005901"/>
    </source>
</evidence>
<keyword evidence="2" id="KW-0813">Transport</keyword>
<dbReference type="InterPro" id="IPR002842">
    <property type="entry name" value="ATPase_V1_Esu"/>
</dbReference>
<dbReference type="EMBL" id="DXAK01000049">
    <property type="protein sequence ID" value="HJA07510.1"/>
    <property type="molecule type" value="Genomic_DNA"/>
</dbReference>
<organism evidence="4 5">
    <name type="scientific">Candidatus Mediterraneibacter pullicola</name>
    <dbReference type="NCBI Taxonomy" id="2838682"/>
    <lineage>
        <taxon>Bacteria</taxon>
        <taxon>Bacillati</taxon>
        <taxon>Bacillota</taxon>
        <taxon>Clostridia</taxon>
        <taxon>Lachnospirales</taxon>
        <taxon>Lachnospiraceae</taxon>
        <taxon>Mediterraneibacter</taxon>
    </lineage>
</organism>
<dbReference type="InterPro" id="IPR038495">
    <property type="entry name" value="ATPase_E_C"/>
</dbReference>
<dbReference type="Pfam" id="PF01991">
    <property type="entry name" value="vATP-synt_E"/>
    <property type="match status" value="1"/>
</dbReference>
<comment type="caution">
    <text evidence="4">The sequence shown here is derived from an EMBL/GenBank/DDBJ whole genome shotgun (WGS) entry which is preliminary data.</text>
</comment>
<sequence>MEQARAEGNAIIDSHREALEKVLEDHKAEALRQSETRIKAETTNAKLSLNQASAKSQLEIKRRQGKVQQELKDKVFKEALELVKDYMKTEAYDDFLVKCIRNAERFAGDEALIVYINPSDEKRRPDLEDATGIHLTISAEDFIGGIRAVIRSRNILIDNSFRTQLRNEYDKFIFLGGDGNASA</sequence>
<dbReference type="SUPFAM" id="SSF160527">
    <property type="entry name" value="V-type ATPase subunit E-like"/>
    <property type="match status" value="1"/>
</dbReference>
<dbReference type="Proteomes" id="UP000824223">
    <property type="component" value="Unassembled WGS sequence"/>
</dbReference>
<evidence type="ECO:0000256" key="3">
    <source>
        <dbReference type="ARBA" id="ARBA00023065"/>
    </source>
</evidence>